<dbReference type="Proteomes" id="UP001500340">
    <property type="component" value="Unassembled WGS sequence"/>
</dbReference>
<dbReference type="Pfam" id="PF06013">
    <property type="entry name" value="WXG100"/>
    <property type="match status" value="1"/>
</dbReference>
<feature type="region of interest" description="Disordered" evidence="2">
    <location>
        <begin position="1"/>
        <end position="28"/>
    </location>
</feature>
<dbReference type="InterPro" id="IPR010310">
    <property type="entry name" value="T7SS_ESAT-6-like"/>
</dbReference>
<evidence type="ECO:0008006" key="5">
    <source>
        <dbReference type="Google" id="ProtNLM"/>
    </source>
</evidence>
<organism evidence="3 4">
    <name type="scientific">Paenibacillus motobuensis</name>
    <dbReference type="NCBI Taxonomy" id="295324"/>
    <lineage>
        <taxon>Bacteria</taxon>
        <taxon>Bacillati</taxon>
        <taxon>Bacillota</taxon>
        <taxon>Bacilli</taxon>
        <taxon>Bacillales</taxon>
        <taxon>Paenibacillaceae</taxon>
        <taxon>Paenibacillus</taxon>
    </lineage>
</organism>
<keyword evidence="1" id="KW-0175">Coiled coil</keyword>
<dbReference type="Gene3D" id="1.10.287.1060">
    <property type="entry name" value="ESAT-6-like"/>
    <property type="match status" value="1"/>
</dbReference>
<dbReference type="EMBL" id="BAAACX010000005">
    <property type="protein sequence ID" value="GAA0378214.1"/>
    <property type="molecule type" value="Genomic_DNA"/>
</dbReference>
<protein>
    <recommendedName>
        <fullName evidence="5">ESAT-6-like protein</fullName>
    </recommendedName>
</protein>
<proteinExistence type="predicted"/>
<feature type="compositionally biased region" description="Basic and acidic residues" evidence="2">
    <location>
        <begin position="19"/>
        <end position="28"/>
    </location>
</feature>
<reference evidence="4" key="1">
    <citation type="journal article" date="2019" name="Int. J. Syst. Evol. Microbiol.">
        <title>The Global Catalogue of Microorganisms (GCM) 10K type strain sequencing project: providing services to taxonomists for standard genome sequencing and annotation.</title>
        <authorList>
            <consortium name="The Broad Institute Genomics Platform"/>
            <consortium name="The Broad Institute Genome Sequencing Center for Infectious Disease"/>
            <person name="Wu L."/>
            <person name="Ma J."/>
        </authorList>
    </citation>
    <scope>NUCLEOTIDE SEQUENCE [LARGE SCALE GENOMIC DNA]</scope>
    <source>
        <strain evidence="4">JCM 12774</strain>
    </source>
</reference>
<gene>
    <name evidence="3" type="ORF">GCM10008933_06830</name>
</gene>
<comment type="caution">
    <text evidence="3">The sequence shown here is derived from an EMBL/GenBank/DDBJ whole genome shotgun (WGS) entry which is preliminary data.</text>
</comment>
<name>A0ABP3HRS6_9BACL</name>
<sequence>MYSSSEIRSAARKTSQGEADLKKTERQLSSDIQEASSWWKGTAGSAFKDDFTRQTKSEITRLYAEIRDIESGLERLAREVQIADERRRAEEARKALELQKQQKGKR</sequence>
<dbReference type="RefSeq" id="WP_343857500.1">
    <property type="nucleotide sequence ID" value="NZ_BAAACX010000005.1"/>
</dbReference>
<dbReference type="InterPro" id="IPR036689">
    <property type="entry name" value="ESAT-6-like_sf"/>
</dbReference>
<feature type="compositionally biased region" description="Polar residues" evidence="2">
    <location>
        <begin position="1"/>
        <end position="17"/>
    </location>
</feature>
<accession>A0ABP3HRS6</accession>
<evidence type="ECO:0000256" key="2">
    <source>
        <dbReference type="SAM" id="MobiDB-lite"/>
    </source>
</evidence>
<evidence type="ECO:0000313" key="4">
    <source>
        <dbReference type="Proteomes" id="UP001500340"/>
    </source>
</evidence>
<dbReference type="SUPFAM" id="SSF140453">
    <property type="entry name" value="EsxAB dimer-like"/>
    <property type="match status" value="1"/>
</dbReference>
<keyword evidence="4" id="KW-1185">Reference proteome</keyword>
<evidence type="ECO:0000256" key="1">
    <source>
        <dbReference type="SAM" id="Coils"/>
    </source>
</evidence>
<evidence type="ECO:0000313" key="3">
    <source>
        <dbReference type="EMBL" id="GAA0378214.1"/>
    </source>
</evidence>
<feature type="coiled-coil region" evidence="1">
    <location>
        <begin position="59"/>
        <end position="106"/>
    </location>
</feature>